<name>A0AB40B2V6_DIOCR</name>
<evidence type="ECO:0000313" key="2">
    <source>
        <dbReference type="RefSeq" id="XP_039121658.1"/>
    </source>
</evidence>
<dbReference type="RefSeq" id="XP_039121658.1">
    <property type="nucleotide sequence ID" value="XM_039265724.1"/>
</dbReference>
<dbReference type="AlphaFoldDB" id="A0AB40B2V6"/>
<sequence>MRMLTGTGMALMEESLPSQLKNQKPMQIIKGPISNTNDTIISNESARATSSSNSSEATDLSRPRVACTDGSSLKKIKSLADIYNTCSFALNVIYQLNFNEVVKYKEWKDAMDVELSAIQSNNTYQLTDLPPDKRVVGDIQADGQIQKHKARLVARGYTQQYGVDYVEVFYR</sequence>
<gene>
    <name evidence="2" type="primary">LOC120258350</name>
</gene>
<keyword evidence="1" id="KW-1185">Reference proteome</keyword>
<reference evidence="2" key="1">
    <citation type="submission" date="2025-08" db="UniProtKB">
        <authorList>
            <consortium name="RefSeq"/>
        </authorList>
    </citation>
    <scope>IDENTIFICATION</scope>
</reference>
<accession>A0AB40B2V6</accession>
<proteinExistence type="predicted"/>
<evidence type="ECO:0000313" key="1">
    <source>
        <dbReference type="Proteomes" id="UP001515500"/>
    </source>
</evidence>
<dbReference type="Proteomes" id="UP001515500">
    <property type="component" value="Chromosome 4"/>
</dbReference>
<organism evidence="1 2">
    <name type="scientific">Dioscorea cayennensis subsp. rotundata</name>
    <name type="common">White Guinea yam</name>
    <name type="synonym">Dioscorea rotundata</name>
    <dbReference type="NCBI Taxonomy" id="55577"/>
    <lineage>
        <taxon>Eukaryota</taxon>
        <taxon>Viridiplantae</taxon>
        <taxon>Streptophyta</taxon>
        <taxon>Embryophyta</taxon>
        <taxon>Tracheophyta</taxon>
        <taxon>Spermatophyta</taxon>
        <taxon>Magnoliopsida</taxon>
        <taxon>Liliopsida</taxon>
        <taxon>Dioscoreales</taxon>
        <taxon>Dioscoreaceae</taxon>
        <taxon>Dioscorea</taxon>
    </lineage>
</organism>
<dbReference type="GeneID" id="120258350"/>
<protein>
    <submittedName>
        <fullName evidence="2">Uncharacterized protein LOC120258350</fullName>
    </submittedName>
</protein>